<evidence type="ECO:0000313" key="7">
    <source>
        <dbReference type="Proteomes" id="UP000663852"/>
    </source>
</evidence>
<feature type="transmembrane region" description="Helical" evidence="5">
    <location>
        <begin position="106"/>
        <end position="127"/>
    </location>
</feature>
<sequence>MDKTHAYRLILKILLIGACGSGIFFVLILRPSQYYPLAVSIGLMGFFLLPLLPVSFECAVECTHPIRAEWSTGLLMCLGNVLGGIFIFILGYLIKLQPKYKSGQILTPASIFMLCLFVVSAATMFIYRGPYLRLEAEKQATERNTNSSTNINI</sequence>
<proteinExistence type="predicted"/>
<dbReference type="PANTHER" id="PTHR10924">
    <property type="entry name" value="MAJOR FACILITATOR SUPERFAMILY PROTEIN-RELATED"/>
    <property type="match status" value="1"/>
</dbReference>
<accession>A0A815BXW2</accession>
<feature type="transmembrane region" description="Helical" evidence="5">
    <location>
        <begin position="34"/>
        <end position="52"/>
    </location>
</feature>
<feature type="transmembrane region" description="Helical" evidence="5">
    <location>
        <begin position="73"/>
        <end position="94"/>
    </location>
</feature>
<dbReference type="AlphaFoldDB" id="A0A815BXW2"/>
<dbReference type="GO" id="GO:0016020">
    <property type="term" value="C:membrane"/>
    <property type="evidence" value="ECO:0007669"/>
    <property type="project" value="UniProtKB-SubCell"/>
</dbReference>
<dbReference type="Gene3D" id="1.20.1250.20">
    <property type="entry name" value="MFS general substrate transporter like domains"/>
    <property type="match status" value="1"/>
</dbReference>
<keyword evidence="2 5" id="KW-0812">Transmembrane</keyword>
<reference evidence="6" key="1">
    <citation type="submission" date="2021-02" db="EMBL/GenBank/DDBJ databases">
        <authorList>
            <person name="Nowell W R."/>
        </authorList>
    </citation>
    <scope>NUCLEOTIDE SEQUENCE</scope>
</reference>
<dbReference type="InterPro" id="IPR049680">
    <property type="entry name" value="FLVCR1-2_SLC49-like"/>
</dbReference>
<protein>
    <submittedName>
        <fullName evidence="6">Uncharacterized protein</fullName>
    </submittedName>
</protein>
<evidence type="ECO:0000256" key="4">
    <source>
        <dbReference type="ARBA" id="ARBA00023136"/>
    </source>
</evidence>
<gene>
    <name evidence="6" type="ORF">EDS130_LOCUS29473</name>
</gene>
<feature type="transmembrane region" description="Helical" evidence="5">
    <location>
        <begin position="9"/>
        <end position="28"/>
    </location>
</feature>
<dbReference type="Proteomes" id="UP000663852">
    <property type="component" value="Unassembled WGS sequence"/>
</dbReference>
<dbReference type="OrthoDB" id="422206at2759"/>
<evidence type="ECO:0000256" key="5">
    <source>
        <dbReference type="SAM" id="Phobius"/>
    </source>
</evidence>
<organism evidence="6 7">
    <name type="scientific">Adineta ricciae</name>
    <name type="common">Rotifer</name>
    <dbReference type="NCBI Taxonomy" id="249248"/>
    <lineage>
        <taxon>Eukaryota</taxon>
        <taxon>Metazoa</taxon>
        <taxon>Spiralia</taxon>
        <taxon>Gnathifera</taxon>
        <taxon>Rotifera</taxon>
        <taxon>Eurotatoria</taxon>
        <taxon>Bdelloidea</taxon>
        <taxon>Adinetida</taxon>
        <taxon>Adinetidae</taxon>
        <taxon>Adineta</taxon>
    </lineage>
</organism>
<dbReference type="SUPFAM" id="SSF103473">
    <property type="entry name" value="MFS general substrate transporter"/>
    <property type="match status" value="1"/>
</dbReference>
<dbReference type="EMBL" id="CAJNOJ010000199">
    <property type="protein sequence ID" value="CAF1279537.1"/>
    <property type="molecule type" value="Genomic_DNA"/>
</dbReference>
<comment type="caution">
    <text evidence="6">The sequence shown here is derived from an EMBL/GenBank/DDBJ whole genome shotgun (WGS) entry which is preliminary data.</text>
</comment>
<evidence type="ECO:0000256" key="2">
    <source>
        <dbReference type="ARBA" id="ARBA00022692"/>
    </source>
</evidence>
<keyword evidence="4 5" id="KW-0472">Membrane</keyword>
<name>A0A815BXW2_ADIRI</name>
<dbReference type="PANTHER" id="PTHR10924:SF6">
    <property type="entry name" value="SOLUTE CARRIER FAMILY 49 MEMBER A3"/>
    <property type="match status" value="1"/>
</dbReference>
<comment type="subcellular location">
    <subcellularLocation>
        <location evidence="1">Membrane</location>
        <topology evidence="1">Multi-pass membrane protein</topology>
    </subcellularLocation>
</comment>
<evidence type="ECO:0000256" key="1">
    <source>
        <dbReference type="ARBA" id="ARBA00004141"/>
    </source>
</evidence>
<evidence type="ECO:0000313" key="6">
    <source>
        <dbReference type="EMBL" id="CAF1279537.1"/>
    </source>
</evidence>
<dbReference type="InterPro" id="IPR036259">
    <property type="entry name" value="MFS_trans_sf"/>
</dbReference>
<keyword evidence="3 5" id="KW-1133">Transmembrane helix</keyword>
<evidence type="ECO:0000256" key="3">
    <source>
        <dbReference type="ARBA" id="ARBA00022989"/>
    </source>
</evidence>